<proteinExistence type="predicted"/>
<accession>A0AAE3FPH2</accession>
<dbReference type="InterPro" id="IPR043855">
    <property type="entry name" value="DUF5817"/>
</dbReference>
<feature type="domain" description="DUF5817" evidence="3">
    <location>
        <begin position="120"/>
        <end position="173"/>
    </location>
</feature>
<feature type="region of interest" description="Disordered" evidence="1">
    <location>
        <begin position="96"/>
        <end position="119"/>
    </location>
</feature>
<evidence type="ECO:0000313" key="5">
    <source>
        <dbReference type="Proteomes" id="UP001202674"/>
    </source>
</evidence>
<dbReference type="InterPro" id="IPR053849">
    <property type="entry name" value="DUF5817_C"/>
</dbReference>
<evidence type="ECO:0000259" key="2">
    <source>
        <dbReference type="Pfam" id="PF19134"/>
    </source>
</evidence>
<name>A0AAE3FPH2_9EURY</name>
<organism evidence="4 5">
    <name type="scientific">Natranaeroarchaeum aerophilus</name>
    <dbReference type="NCBI Taxonomy" id="2917711"/>
    <lineage>
        <taxon>Archaea</taxon>
        <taxon>Methanobacteriati</taxon>
        <taxon>Methanobacteriota</taxon>
        <taxon>Stenosarchaea group</taxon>
        <taxon>Halobacteria</taxon>
        <taxon>Halobacteriales</taxon>
        <taxon>Natronoarchaeaceae</taxon>
        <taxon>Natranaeroarchaeum</taxon>
    </lineage>
</organism>
<evidence type="ECO:0000256" key="1">
    <source>
        <dbReference type="SAM" id="MobiDB-lite"/>
    </source>
</evidence>
<dbReference type="Pfam" id="PF19134">
    <property type="entry name" value="DUF5817"/>
    <property type="match status" value="1"/>
</dbReference>
<feature type="compositionally biased region" description="Polar residues" evidence="1">
    <location>
        <begin position="106"/>
        <end position="115"/>
    </location>
</feature>
<gene>
    <name evidence="4" type="ORF">AArcSt11_03445</name>
</gene>
<dbReference type="Pfam" id="PF22798">
    <property type="entry name" value="DUF5817_CT"/>
    <property type="match status" value="1"/>
</dbReference>
<dbReference type="InterPro" id="IPR036388">
    <property type="entry name" value="WH-like_DNA-bd_sf"/>
</dbReference>
<sequence>MYAVVGCNACSNLWLVEGRQQTAQCSRCGKTHQFDRLKKFAETDDEDHARELRASMLANRSDHGDAFAAVDSFSELENEIDDAGVSDREYLEGSGLDADEIADAGASTSEQAGSSRTRKETVLDAIRTLDEPTESAVIDYATEHDVPAEYVTRCLDKLAQRGEVSRSRDGYRLL</sequence>
<protein>
    <submittedName>
        <fullName evidence="4">DUF5817 domain-containing protein</fullName>
    </submittedName>
</protein>
<reference evidence="4 5" key="1">
    <citation type="journal article" date="2022" name="Syst. Appl. Microbiol.">
        <title>Natronocalculus amylovorans gen. nov., sp. nov., and Natranaeroarchaeum aerophilus sp. nov., dominant culturable amylolytic natronoarchaea from hypersaline soda lakes in southwestern Siberia.</title>
        <authorList>
            <person name="Sorokin D.Y."/>
            <person name="Elcheninov A.G."/>
            <person name="Khizhniak T.V."/>
            <person name="Koenen M."/>
            <person name="Bale N.J."/>
            <person name="Damste J.S.S."/>
            <person name="Kublanov I.V."/>
        </authorList>
    </citation>
    <scope>NUCLEOTIDE SEQUENCE [LARGE SCALE GENOMIC DNA]</scope>
    <source>
        <strain evidence="4 5">AArc-St1-1</strain>
    </source>
</reference>
<dbReference type="Proteomes" id="UP001202674">
    <property type="component" value="Unassembled WGS sequence"/>
</dbReference>
<keyword evidence="5" id="KW-1185">Reference proteome</keyword>
<evidence type="ECO:0000313" key="4">
    <source>
        <dbReference type="EMBL" id="MCL9812705.1"/>
    </source>
</evidence>
<dbReference type="RefSeq" id="WP_250594637.1">
    <property type="nucleotide sequence ID" value="NZ_JAKRVY010000001.1"/>
</dbReference>
<evidence type="ECO:0000259" key="3">
    <source>
        <dbReference type="Pfam" id="PF22798"/>
    </source>
</evidence>
<dbReference type="AlphaFoldDB" id="A0AAE3FPH2"/>
<dbReference type="Gene3D" id="3.90.820.10">
    <property type="entry name" value="Structural Genomics, Unknown Function 30-nov-00 1gh9 Mol_id"/>
    <property type="match status" value="1"/>
</dbReference>
<dbReference type="EMBL" id="JAKRVY010000001">
    <property type="protein sequence ID" value="MCL9812705.1"/>
    <property type="molecule type" value="Genomic_DNA"/>
</dbReference>
<feature type="domain" description="DUF5817" evidence="2">
    <location>
        <begin position="2"/>
        <end position="58"/>
    </location>
</feature>
<comment type="caution">
    <text evidence="4">The sequence shown here is derived from an EMBL/GenBank/DDBJ whole genome shotgun (WGS) entry which is preliminary data.</text>
</comment>
<dbReference type="Gene3D" id="1.10.10.10">
    <property type="entry name" value="Winged helix-like DNA-binding domain superfamily/Winged helix DNA-binding domain"/>
    <property type="match status" value="1"/>
</dbReference>